<evidence type="ECO:0000313" key="3">
    <source>
        <dbReference type="Proteomes" id="UP000614601"/>
    </source>
</evidence>
<gene>
    <name evidence="2" type="ORF">BOKJ2_LOCUS710</name>
</gene>
<keyword evidence="3" id="KW-1185">Reference proteome</keyword>
<protein>
    <submittedName>
        <fullName evidence="2">Uncharacterized protein</fullName>
    </submittedName>
</protein>
<reference evidence="2" key="1">
    <citation type="submission" date="2020-09" db="EMBL/GenBank/DDBJ databases">
        <authorList>
            <person name="Kikuchi T."/>
        </authorList>
    </citation>
    <scope>NUCLEOTIDE SEQUENCE</scope>
    <source>
        <strain evidence="2">SH1</strain>
    </source>
</reference>
<feature type="compositionally biased region" description="Basic and acidic residues" evidence="1">
    <location>
        <begin position="156"/>
        <end position="172"/>
    </location>
</feature>
<accession>A0A811JRX9</accession>
<organism evidence="2 3">
    <name type="scientific">Bursaphelenchus okinawaensis</name>
    <dbReference type="NCBI Taxonomy" id="465554"/>
    <lineage>
        <taxon>Eukaryota</taxon>
        <taxon>Metazoa</taxon>
        <taxon>Ecdysozoa</taxon>
        <taxon>Nematoda</taxon>
        <taxon>Chromadorea</taxon>
        <taxon>Rhabditida</taxon>
        <taxon>Tylenchina</taxon>
        <taxon>Tylenchomorpha</taxon>
        <taxon>Aphelenchoidea</taxon>
        <taxon>Aphelenchoididae</taxon>
        <taxon>Bursaphelenchus</taxon>
    </lineage>
</organism>
<dbReference type="Proteomes" id="UP000614601">
    <property type="component" value="Unassembled WGS sequence"/>
</dbReference>
<comment type="caution">
    <text evidence="2">The sequence shown here is derived from an EMBL/GenBank/DDBJ whole genome shotgun (WGS) entry which is preliminary data.</text>
</comment>
<sequence>MATKCYFSNSMPSRSALKKDSTIQEKVRRCTTVEGILNVLNIRHQGSDAACAGLEMFSTMEFLKLNPMELKELEFTDGDIDKIMRATTCDATPKLQPRLAVCPQRRLSFAESLTTVHQISPTASSASLSSSNFSLSNGSADNRFNSMLNATPIRRTSRDDKDNVSSFRRDPEPTSPKPKVRVQNLIQFFNKADAKPIYPSQDRRRSFSRISSFSHTHVGSKWAREEN</sequence>
<dbReference type="Proteomes" id="UP000783686">
    <property type="component" value="Unassembled WGS sequence"/>
</dbReference>
<name>A0A811JRX9_9BILA</name>
<dbReference type="OrthoDB" id="10479064at2759"/>
<dbReference type="EMBL" id="CAJFDH010000001">
    <property type="protein sequence ID" value="CAD5206026.1"/>
    <property type="molecule type" value="Genomic_DNA"/>
</dbReference>
<dbReference type="AlphaFoldDB" id="A0A811JRX9"/>
<evidence type="ECO:0000256" key="1">
    <source>
        <dbReference type="SAM" id="MobiDB-lite"/>
    </source>
</evidence>
<feature type="region of interest" description="Disordered" evidence="1">
    <location>
        <begin position="148"/>
        <end position="181"/>
    </location>
</feature>
<evidence type="ECO:0000313" key="2">
    <source>
        <dbReference type="EMBL" id="CAD5206026.1"/>
    </source>
</evidence>
<proteinExistence type="predicted"/>
<dbReference type="EMBL" id="CAJFCW020000001">
    <property type="protein sequence ID" value="CAG9080204.1"/>
    <property type="molecule type" value="Genomic_DNA"/>
</dbReference>
<feature type="region of interest" description="Disordered" evidence="1">
    <location>
        <begin position="197"/>
        <end position="227"/>
    </location>
</feature>